<dbReference type="Proteomes" id="UP000594121">
    <property type="component" value="Chromosome"/>
</dbReference>
<dbReference type="PANTHER" id="PTHR43721:SF9">
    <property type="entry name" value="GTP-BINDING PROTEIN 1"/>
    <property type="match status" value="1"/>
</dbReference>
<organism evidence="6 7">
    <name type="scientific">Infirmifilum lucidum</name>
    <dbReference type="NCBI Taxonomy" id="2776706"/>
    <lineage>
        <taxon>Archaea</taxon>
        <taxon>Thermoproteota</taxon>
        <taxon>Thermoprotei</taxon>
        <taxon>Thermofilales</taxon>
        <taxon>Thermofilaceae</taxon>
        <taxon>Infirmifilum</taxon>
    </lineage>
</organism>
<dbReference type="SUPFAM" id="SSF50465">
    <property type="entry name" value="EF-Tu/eEF-1alpha/eIF2-gamma C-terminal domain"/>
    <property type="match status" value="1"/>
</dbReference>
<dbReference type="GO" id="GO:0005525">
    <property type="term" value="F:GTP binding"/>
    <property type="evidence" value="ECO:0007669"/>
    <property type="project" value="UniProtKB-KW"/>
</dbReference>
<dbReference type="PROSITE" id="PS51722">
    <property type="entry name" value="G_TR_2"/>
    <property type="match status" value="1"/>
</dbReference>
<dbReference type="KEGG" id="thel:IG193_06850"/>
<evidence type="ECO:0000256" key="4">
    <source>
        <dbReference type="ARBA" id="ARBA00023134"/>
    </source>
</evidence>
<dbReference type="Pfam" id="PF00009">
    <property type="entry name" value="GTP_EFTU"/>
    <property type="match status" value="1"/>
</dbReference>
<dbReference type="AlphaFoldDB" id="A0A7L9FJG5"/>
<dbReference type="GO" id="GO:0003924">
    <property type="term" value="F:GTPase activity"/>
    <property type="evidence" value="ECO:0007669"/>
    <property type="project" value="InterPro"/>
</dbReference>
<evidence type="ECO:0000313" key="6">
    <source>
        <dbReference type="EMBL" id="QOJ79791.1"/>
    </source>
</evidence>
<evidence type="ECO:0000256" key="1">
    <source>
        <dbReference type="ARBA" id="ARBA00022741"/>
    </source>
</evidence>
<accession>A0A7L9FJG5</accession>
<keyword evidence="4" id="KW-0342">GTP-binding</keyword>
<evidence type="ECO:0000259" key="5">
    <source>
        <dbReference type="PROSITE" id="PS51722"/>
    </source>
</evidence>
<dbReference type="SUPFAM" id="SSF52540">
    <property type="entry name" value="P-loop containing nucleoside triphosphate hydrolases"/>
    <property type="match status" value="1"/>
</dbReference>
<dbReference type="Pfam" id="PF03143">
    <property type="entry name" value="GTP_EFTU_D3"/>
    <property type="match status" value="1"/>
</dbReference>
<dbReference type="Gene3D" id="2.40.30.10">
    <property type="entry name" value="Translation factors"/>
    <property type="match status" value="2"/>
</dbReference>
<keyword evidence="1" id="KW-0547">Nucleotide-binding</keyword>
<dbReference type="Gene3D" id="3.40.50.300">
    <property type="entry name" value="P-loop containing nucleotide triphosphate hydrolases"/>
    <property type="match status" value="1"/>
</dbReference>
<gene>
    <name evidence="6" type="ORF">IG193_06850</name>
</gene>
<evidence type="ECO:0000256" key="3">
    <source>
        <dbReference type="ARBA" id="ARBA00022917"/>
    </source>
</evidence>
<dbReference type="SUPFAM" id="SSF50447">
    <property type="entry name" value="Translation proteins"/>
    <property type="match status" value="1"/>
</dbReference>
<keyword evidence="2" id="KW-0251">Elongation factor</keyword>
<sequence>MEFPAESDTGPVEYKSALTRVNDERVEKLASQMKYRLFEGGGEAIYVLGLNDDGTVRGLSKDEEEESVRILDTVAKRIGACIRVLDRREVSGRYVVRVLVRLSREENPPSQVNIIVVGNVDAGKSTTVGTLCTGMLDDGRGSNMRRVARYAHEIITGRTSSVVVRVVGFDMLGRPVNWGVPNPLDEAQIYLSAKKVVYLVDVGGHERYLRTALRGLMSKFPDYAMLVVASNTGLQVMGREHLGVCVALQIPVFVVFTKIDAVSPEVGKRYVDETLEVLRRLGKKPLVVKSSRDVYDVAPLMASGRVAPVFLVSNTTGAGVELLTEFMNLLPPRKRWSELEKKPLLAYVTDIYNVRGVGTVLAVAVERGIIRENSSYYLGPVRDGTWRRIKVKSIHINRVPSSLARAGEEATLAVADVESGDVEKGLVLAETPLYAVRSIIADVLILKHPTTIRNGYQTVLHVHSIRTPVEFSWMEKEPMRTGDRGLVRLTFMLRPWYVEEGEKFILRDSRTRAIGTVIKAEY</sequence>
<dbReference type="EMBL" id="CP062310">
    <property type="protein sequence ID" value="QOJ79791.1"/>
    <property type="molecule type" value="Genomic_DNA"/>
</dbReference>
<reference evidence="6 7" key="1">
    <citation type="submission" date="2020-10" db="EMBL/GenBank/DDBJ databases">
        <title>Thermofilum lucidum 3507LT sp. nov. a novel member of Thermofilaceae family isolated from Chile hot spring, and proposal of description order Thermofilales.</title>
        <authorList>
            <person name="Zayulina K.S."/>
            <person name="Elcheninov A.G."/>
            <person name="Toshchakov S.V."/>
            <person name="Kublanov I.V."/>
        </authorList>
    </citation>
    <scope>NUCLEOTIDE SEQUENCE [LARGE SCALE GENOMIC DNA]</scope>
    <source>
        <strain evidence="6 7">3507LT</strain>
    </source>
</reference>
<keyword evidence="7" id="KW-1185">Reference proteome</keyword>
<proteinExistence type="predicted"/>
<keyword evidence="3" id="KW-0648">Protein biosynthesis</keyword>
<dbReference type="InParanoid" id="A0A7L9FJG5"/>
<dbReference type="FunCoup" id="A0A7L9FJG5">
    <property type="interactions" value="91"/>
</dbReference>
<dbReference type="InterPro" id="IPR009001">
    <property type="entry name" value="Transl_elong_EF1A/Init_IF2_C"/>
</dbReference>
<name>A0A7L9FJG5_9CREN</name>
<dbReference type="PANTHER" id="PTHR43721">
    <property type="entry name" value="ELONGATION FACTOR TU-RELATED"/>
    <property type="match status" value="1"/>
</dbReference>
<dbReference type="InterPro" id="IPR027417">
    <property type="entry name" value="P-loop_NTPase"/>
</dbReference>
<dbReference type="InterPro" id="IPR009000">
    <property type="entry name" value="Transl_B-barrel_sf"/>
</dbReference>
<dbReference type="GO" id="GO:0003746">
    <property type="term" value="F:translation elongation factor activity"/>
    <property type="evidence" value="ECO:0007669"/>
    <property type="project" value="UniProtKB-KW"/>
</dbReference>
<dbReference type="InterPro" id="IPR000795">
    <property type="entry name" value="T_Tr_GTP-bd_dom"/>
</dbReference>
<protein>
    <submittedName>
        <fullName evidence="6">GTP-binding protein</fullName>
    </submittedName>
</protein>
<dbReference type="CDD" id="cd03708">
    <property type="entry name" value="GTPBP_III"/>
    <property type="match status" value="1"/>
</dbReference>
<evidence type="ECO:0000313" key="7">
    <source>
        <dbReference type="Proteomes" id="UP000594121"/>
    </source>
</evidence>
<feature type="domain" description="Tr-type G" evidence="5">
    <location>
        <begin position="109"/>
        <end position="335"/>
    </location>
</feature>
<evidence type="ECO:0000256" key="2">
    <source>
        <dbReference type="ARBA" id="ARBA00022768"/>
    </source>
</evidence>
<dbReference type="InterPro" id="IPR004160">
    <property type="entry name" value="Transl_elong_EFTu/EF1A_C"/>
</dbReference>
<dbReference type="InterPro" id="IPR050055">
    <property type="entry name" value="EF-Tu_GTPase"/>
</dbReference>